<reference evidence="2" key="1">
    <citation type="submission" date="2023-10" db="EMBL/GenBank/DDBJ databases">
        <authorList>
            <person name="Hackl T."/>
        </authorList>
    </citation>
    <scope>NUCLEOTIDE SEQUENCE</scope>
</reference>
<evidence type="ECO:0000313" key="2">
    <source>
        <dbReference type="EMBL" id="CAJ2501665.1"/>
    </source>
</evidence>
<dbReference type="PANTHER" id="PTHR38795:SF1">
    <property type="entry name" value="DUF6604 DOMAIN-CONTAINING PROTEIN"/>
    <property type="match status" value="1"/>
</dbReference>
<dbReference type="Proteomes" id="UP001295740">
    <property type="component" value="Unassembled WGS sequence"/>
</dbReference>
<proteinExistence type="predicted"/>
<accession>A0AAI8VB45</accession>
<dbReference type="AlphaFoldDB" id="A0AAI8VB45"/>
<dbReference type="EMBL" id="CAUWAG010000003">
    <property type="protein sequence ID" value="CAJ2501665.1"/>
    <property type="molecule type" value="Genomic_DNA"/>
</dbReference>
<name>A0AAI8VB45_9PEZI</name>
<dbReference type="PANTHER" id="PTHR38795">
    <property type="entry name" value="DUF6604 DOMAIN-CONTAINING PROTEIN"/>
    <property type="match status" value="1"/>
</dbReference>
<evidence type="ECO:0000259" key="1">
    <source>
        <dbReference type="Pfam" id="PF20253"/>
    </source>
</evidence>
<keyword evidence="3" id="KW-1185">Reference proteome</keyword>
<dbReference type="InterPro" id="IPR046539">
    <property type="entry name" value="DUF6604"/>
</dbReference>
<feature type="domain" description="DUF6604" evidence="1">
    <location>
        <begin position="10"/>
        <end position="238"/>
    </location>
</feature>
<dbReference type="Pfam" id="PF20253">
    <property type="entry name" value="DUF6604"/>
    <property type="match status" value="1"/>
</dbReference>
<sequence length="768" mass="85597">MALTMGSHARYKRDTSIFLTWLNCESSKIGGLIIIGRDPTTTEITNQATTVAAAGTQGECVPAWSQNALRRAVLGRRRCGIWYQAVCPDMVEANATHKYYTGILESCQATLKILATSGATIQNSMAEMAHSSPSAEIENMFLGLTLEEPTELQDEQDTIHGPEDLAIPKEYHINDIGSVDQKRETIFLVFSFFEDIHRSMQTVKALWTETHQDKAAYITALMQTTEVLYAIRRQELDVHSIYTRHFPTKGRPFEELAAALVKSDAPLDADSRTRPQGMGLPPIQKFALLPLGEILGRLCQTKQLGNMFGWPPPILPMRAYNAHQPAILDTPDFIELEKSADFLGKLVLDMILADRVDLEVKLGNPIAKDVFSSALRTIWADGTVTVESVVAAQLLLHLRELQLDDMPSDKGFADYESALDLVKQGDSTGHHPLIPRLKMAVQDSTLVTVKTQVMKEGRGYPAHSSQEAELRKTFKDGKVPAWMLKKLTGFDADVRLILPNPDPCFLFRHNPLLGAVLALDGFTARVIVGIDTANQRMTVFAVAHIYNLLRQQDPKFMPWESMDRVLKLHARELFASAVPEDAKTAYERFSFQTGLASSTVKITSKRQSWLLKPTPAVQIMRQYADGSDSLEVFQRKLSIQLAASVLKRQPKVASGKKEDTTLKAWLDMMKDYITASVQEADLDYFALIGHCDRIVVELEKELEQQLGRSYPGPPASSPDHRYGFMIMILGILKDAKEHERPDRTSEKGKLLQGLLVAQDVIRASVTGV</sequence>
<evidence type="ECO:0000313" key="3">
    <source>
        <dbReference type="Proteomes" id="UP001295740"/>
    </source>
</evidence>
<protein>
    <submittedName>
        <fullName evidence="2">Uu.00g045180.m01.CDS01</fullName>
    </submittedName>
</protein>
<organism evidence="2 3">
    <name type="scientific">Anthostomella pinea</name>
    <dbReference type="NCBI Taxonomy" id="933095"/>
    <lineage>
        <taxon>Eukaryota</taxon>
        <taxon>Fungi</taxon>
        <taxon>Dikarya</taxon>
        <taxon>Ascomycota</taxon>
        <taxon>Pezizomycotina</taxon>
        <taxon>Sordariomycetes</taxon>
        <taxon>Xylariomycetidae</taxon>
        <taxon>Xylariales</taxon>
        <taxon>Xylariaceae</taxon>
        <taxon>Anthostomella</taxon>
    </lineage>
</organism>
<comment type="caution">
    <text evidence="2">The sequence shown here is derived from an EMBL/GenBank/DDBJ whole genome shotgun (WGS) entry which is preliminary data.</text>
</comment>
<gene>
    <name evidence="2" type="ORF">KHLLAP_LOCUS2133</name>
</gene>